<proteinExistence type="predicted"/>
<dbReference type="SUPFAM" id="SSF54593">
    <property type="entry name" value="Glyoxalase/Bleomycin resistance protein/Dihydroxybiphenyl dioxygenase"/>
    <property type="match status" value="1"/>
</dbReference>
<dbReference type="KEGG" id="pwn:QNH46_01775"/>
<sequence length="150" mass="16786">MGIIDPHQICQIALVVKDIEAAAKNYAEIFGVEVPEIWLLAPEEESHTKYRGLPTGTRAKLCVFELGSIILELTEPDEHPSSWKEFLEEKGEGVHHIGFMVKDREEALSALEKRGIPVRHTGEYPGGSYTFVDSEAQLGVLLNLKYEPKN</sequence>
<accession>A0AA95I4R5</accession>
<dbReference type="PANTHER" id="PTHR43048:SF3">
    <property type="entry name" value="METHYLMALONYL-COA EPIMERASE, MITOCHONDRIAL"/>
    <property type="match status" value="1"/>
</dbReference>
<dbReference type="Pfam" id="PF13669">
    <property type="entry name" value="Glyoxalase_4"/>
    <property type="match status" value="1"/>
</dbReference>
<dbReference type="RefSeq" id="WP_283926655.1">
    <property type="nucleotide sequence ID" value="NZ_CP126084.1"/>
</dbReference>
<dbReference type="PANTHER" id="PTHR43048">
    <property type="entry name" value="METHYLMALONYL-COA EPIMERASE"/>
    <property type="match status" value="1"/>
</dbReference>
<evidence type="ECO:0000259" key="2">
    <source>
        <dbReference type="PROSITE" id="PS51819"/>
    </source>
</evidence>
<dbReference type="Gene3D" id="3.10.180.10">
    <property type="entry name" value="2,3-Dihydroxybiphenyl 1,2-Dioxygenase, domain 1"/>
    <property type="match status" value="1"/>
</dbReference>
<dbReference type="PROSITE" id="PS51819">
    <property type="entry name" value="VOC"/>
    <property type="match status" value="1"/>
</dbReference>
<evidence type="ECO:0000313" key="4">
    <source>
        <dbReference type="Proteomes" id="UP001177943"/>
    </source>
</evidence>
<dbReference type="GO" id="GO:0046491">
    <property type="term" value="P:L-methylmalonyl-CoA metabolic process"/>
    <property type="evidence" value="ECO:0007669"/>
    <property type="project" value="TreeGrafter"/>
</dbReference>
<organism evidence="3 4">
    <name type="scientific">Paenibacillus woosongensis</name>
    <dbReference type="NCBI Taxonomy" id="307580"/>
    <lineage>
        <taxon>Bacteria</taxon>
        <taxon>Bacillati</taxon>
        <taxon>Bacillota</taxon>
        <taxon>Bacilli</taxon>
        <taxon>Bacillales</taxon>
        <taxon>Paenibacillaceae</taxon>
        <taxon>Paenibacillus</taxon>
    </lineage>
</organism>
<reference evidence="3" key="1">
    <citation type="submission" date="2023-05" db="EMBL/GenBank/DDBJ databases">
        <title>Comparative genomics of Bacillaceae isolates and their secondary metabolite potential.</title>
        <authorList>
            <person name="Song L."/>
            <person name="Nielsen L.J."/>
            <person name="Mohite O."/>
            <person name="Xu X."/>
            <person name="Weber T."/>
            <person name="Kovacs A.T."/>
        </authorList>
    </citation>
    <scope>NUCLEOTIDE SEQUENCE</scope>
    <source>
        <strain evidence="3">B2_4</strain>
    </source>
</reference>
<feature type="domain" description="VOC" evidence="2">
    <location>
        <begin position="8"/>
        <end position="147"/>
    </location>
</feature>
<protein>
    <submittedName>
        <fullName evidence="3">VOC family protein</fullName>
    </submittedName>
</protein>
<evidence type="ECO:0000256" key="1">
    <source>
        <dbReference type="ARBA" id="ARBA00022723"/>
    </source>
</evidence>
<evidence type="ECO:0000313" key="3">
    <source>
        <dbReference type="EMBL" id="WHX49446.1"/>
    </source>
</evidence>
<dbReference type="GO" id="GO:0046872">
    <property type="term" value="F:metal ion binding"/>
    <property type="evidence" value="ECO:0007669"/>
    <property type="project" value="UniProtKB-KW"/>
</dbReference>
<gene>
    <name evidence="3" type="ORF">QNH46_01775</name>
</gene>
<name>A0AA95I4R5_9BACL</name>
<dbReference type="InterPro" id="IPR029068">
    <property type="entry name" value="Glyas_Bleomycin-R_OHBP_Dase"/>
</dbReference>
<dbReference type="AlphaFoldDB" id="A0AA95I4R5"/>
<dbReference type="GO" id="GO:0004493">
    <property type="term" value="F:methylmalonyl-CoA epimerase activity"/>
    <property type="evidence" value="ECO:0007669"/>
    <property type="project" value="TreeGrafter"/>
</dbReference>
<dbReference type="InterPro" id="IPR051785">
    <property type="entry name" value="MMCE/EMCE_epimerase"/>
</dbReference>
<dbReference type="InterPro" id="IPR037523">
    <property type="entry name" value="VOC_core"/>
</dbReference>
<dbReference type="EMBL" id="CP126084">
    <property type="protein sequence ID" value="WHX49446.1"/>
    <property type="molecule type" value="Genomic_DNA"/>
</dbReference>
<dbReference type="Proteomes" id="UP001177943">
    <property type="component" value="Chromosome"/>
</dbReference>
<keyword evidence="1" id="KW-0479">Metal-binding</keyword>